<accession>A0ABW2D5G9</accession>
<dbReference type="InterPro" id="IPR008930">
    <property type="entry name" value="Terpenoid_cyclase/PrenylTrfase"/>
</dbReference>
<dbReference type="Gene3D" id="1.50.10.20">
    <property type="match status" value="1"/>
</dbReference>
<dbReference type="RefSeq" id="WP_382355046.1">
    <property type="nucleotide sequence ID" value="NZ_JBHMBP010000004.1"/>
</dbReference>
<dbReference type="EMBL" id="JBHSYS010000001">
    <property type="protein sequence ID" value="MFC6956689.1"/>
    <property type="molecule type" value="Genomic_DNA"/>
</dbReference>
<organism evidence="1 2">
    <name type="scientific">Glycomyces mayteni</name>
    <dbReference type="NCBI Taxonomy" id="543887"/>
    <lineage>
        <taxon>Bacteria</taxon>
        <taxon>Bacillati</taxon>
        <taxon>Actinomycetota</taxon>
        <taxon>Actinomycetes</taxon>
        <taxon>Glycomycetales</taxon>
        <taxon>Glycomycetaceae</taxon>
        <taxon>Glycomyces</taxon>
    </lineage>
</organism>
<evidence type="ECO:0000313" key="2">
    <source>
        <dbReference type="Proteomes" id="UP001596470"/>
    </source>
</evidence>
<reference evidence="2" key="1">
    <citation type="journal article" date="2019" name="Int. J. Syst. Evol. Microbiol.">
        <title>The Global Catalogue of Microorganisms (GCM) 10K type strain sequencing project: providing services to taxonomists for standard genome sequencing and annotation.</title>
        <authorList>
            <consortium name="The Broad Institute Genomics Platform"/>
            <consortium name="The Broad Institute Genome Sequencing Center for Infectious Disease"/>
            <person name="Wu L."/>
            <person name="Ma J."/>
        </authorList>
    </citation>
    <scope>NUCLEOTIDE SEQUENCE [LARGE SCALE GENOMIC DNA]</scope>
    <source>
        <strain evidence="2">KACC 12634</strain>
    </source>
</reference>
<name>A0ABW2D5G9_9ACTN</name>
<keyword evidence="2" id="KW-1185">Reference proteome</keyword>
<evidence type="ECO:0000313" key="1">
    <source>
        <dbReference type="EMBL" id="MFC6956689.1"/>
    </source>
</evidence>
<dbReference type="SUPFAM" id="SSF48239">
    <property type="entry name" value="Terpenoid cyclases/Protein prenyltransferases"/>
    <property type="match status" value="1"/>
</dbReference>
<proteinExistence type="predicted"/>
<dbReference type="Proteomes" id="UP001596470">
    <property type="component" value="Unassembled WGS sequence"/>
</dbReference>
<gene>
    <name evidence="1" type="ORF">ACFQS3_05710</name>
</gene>
<protein>
    <submittedName>
        <fullName evidence="1">Uncharacterized protein</fullName>
    </submittedName>
</protein>
<comment type="caution">
    <text evidence="1">The sequence shown here is derived from an EMBL/GenBank/DDBJ whole genome shotgun (WGS) entry which is preliminary data.</text>
</comment>
<sequence>MGDRSSAKDGRAVLELVDDNGRVTCGYLGDYDGAEIITQDLLLLQPLNLGRPDGLKRAIESLLGLVHLESGRVLCNPGRHEADAVRLIPTALTLTVLALYGEDEHVHAGPVTAMRKFLIRAEDCSTDGAWKSSMNPSRRVDAATTALVVTALMCSGECERTKIAAALKFILGQQKPDGSWEDLEEDVLASEQHETPHRLEYSAHAIITRAICVGLAYVPSGLQRRCQAALFRLLRFLVSEQREDRAPKRDDRQKAISPAAIARRAQDMITIAVLCDLLYDGKNRYEAWRYQPWEGGSGTSVRQRGEGSPSGLRLRKAGFVVSLLGLGVKLAQFFGKL</sequence>